<dbReference type="CDD" id="cd00371">
    <property type="entry name" value="HMA"/>
    <property type="match status" value="2"/>
</dbReference>
<feature type="transmembrane region" description="Helical" evidence="22">
    <location>
        <begin position="234"/>
        <end position="252"/>
    </location>
</feature>
<keyword evidence="9" id="KW-0677">Repeat</keyword>
<dbReference type="InterPro" id="IPR044492">
    <property type="entry name" value="P_typ_ATPase_HD_dom"/>
</dbReference>
<keyword evidence="14" id="KW-1278">Translocase</keyword>
<dbReference type="PROSITE" id="PS00154">
    <property type="entry name" value="ATPASE_E1_E2"/>
    <property type="match status" value="1"/>
</dbReference>
<dbReference type="PANTHER" id="PTHR43520:SF8">
    <property type="entry name" value="P-TYPE CU(+) TRANSPORTER"/>
    <property type="match status" value="1"/>
</dbReference>
<sequence length="802" mass="86015">MSEAQQQNEVNQQHTQLGVTGMTCAACSNRIEKTLNKMEGVEAQVNVTTERATIDYDSDKTSIEDITNKIENVGYGVLMDKSELDVFGMTCATCSTRIEKVLNKQEGVKSANVNLTTETASVEYNPGLTDTKALIDKIKNVGYDAKPKAEAAEKQTHKEKELKHQKTKLIISAVLAAPLLVTMLVHLFNMTIPAIFMNPWFQFALATPVQFIIGWQFYVGAYKNLRNGGANMDVLVALGTSAAYFYSLSEAIRTIGNPAYEPHLYFETSAVLITLILFGKYLEARAKTQTTNALSSLLNLQAKEARVIRDGEEIMTPVEDVVVGDRLVVKPGEKIPVDGTVVKGRTSVDESMITGESIPIEKDVDATVIGSTINKNGSIEMHATKVGKDTALASIVKVVEDAQGSKAPIQRLADVISGYFVPIVVGIAILTFIVWISFVQPGQFEPALVASIAVLVIACPCALGLATPTSIMVGTGKAAENGILFKGGEHLERTHELDAIVLDKTGTITKGKPEVTNFTGDEETLQLLASAEKGSEHPLAEAIVAYATERDIDLGEADDFNAIPGHGIEAVISSKQILVGNRKLMQDHQVNIGDAEQELIDYETDGKTAMLIAIDGKYRGIVAVADTIKETAPQAISELQDEGLEVIMLTGDNERTAQAIAKQVGIDQVIAQVLPEEKADKIKEIKLQDKKVAMVGDGVNDAPALAIADIGVAIGTGTEVAIEAADITILGGELLLIPKAIKISHSTIRNIRQNLFWAFGYNTAGIPVAAVGLLAPWVAGAAMALSSVSVVSNSLRLKRVKI</sequence>
<dbReference type="CDD" id="cd02094">
    <property type="entry name" value="P-type_ATPase_Cu-like"/>
    <property type="match status" value="1"/>
</dbReference>
<dbReference type="NCBIfam" id="TIGR00003">
    <property type="entry name" value="copper ion binding protein"/>
    <property type="match status" value="2"/>
</dbReference>
<keyword evidence="25" id="KW-1185">Reference proteome</keyword>
<dbReference type="PRINTS" id="PR00119">
    <property type="entry name" value="CATATPASE"/>
</dbReference>
<dbReference type="PROSITE" id="PS50846">
    <property type="entry name" value="HMA_2"/>
    <property type="match status" value="2"/>
</dbReference>
<dbReference type="SFLD" id="SFLDS00003">
    <property type="entry name" value="Haloacid_Dehalogenase"/>
    <property type="match status" value="1"/>
</dbReference>
<evidence type="ECO:0000256" key="1">
    <source>
        <dbReference type="ARBA" id="ARBA00004127"/>
    </source>
</evidence>
<feature type="transmembrane region" description="Helical" evidence="22">
    <location>
        <begin position="448"/>
        <end position="467"/>
    </location>
</feature>
<evidence type="ECO:0000256" key="10">
    <source>
        <dbReference type="ARBA" id="ARBA00022741"/>
    </source>
</evidence>
<dbReference type="NCBIfam" id="TIGR01525">
    <property type="entry name" value="ATPase-IB_hvy"/>
    <property type="match status" value="1"/>
</dbReference>
<dbReference type="SUPFAM" id="SSF55008">
    <property type="entry name" value="HMA, heavy metal-associated domain"/>
    <property type="match status" value="2"/>
</dbReference>
<evidence type="ECO:0000256" key="14">
    <source>
        <dbReference type="ARBA" id="ARBA00022967"/>
    </source>
</evidence>
<keyword evidence="7 22" id="KW-0812">Transmembrane</keyword>
<dbReference type="PANTHER" id="PTHR43520">
    <property type="entry name" value="ATP7, ISOFORM B"/>
    <property type="match status" value="1"/>
</dbReference>
<dbReference type="SUPFAM" id="SSF56784">
    <property type="entry name" value="HAD-like"/>
    <property type="match status" value="1"/>
</dbReference>
<dbReference type="SUPFAM" id="SSF81665">
    <property type="entry name" value="Calcium ATPase, transmembrane domain M"/>
    <property type="match status" value="1"/>
</dbReference>
<evidence type="ECO:0000256" key="17">
    <source>
        <dbReference type="ARBA" id="ARBA00023065"/>
    </source>
</evidence>
<feature type="transmembrane region" description="Helical" evidence="22">
    <location>
        <begin position="416"/>
        <end position="436"/>
    </location>
</feature>
<dbReference type="Gene3D" id="3.30.70.100">
    <property type="match status" value="2"/>
</dbReference>
<dbReference type="RefSeq" id="WP_382402478.1">
    <property type="nucleotide sequence ID" value="NZ_JBHTNH010000029.1"/>
</dbReference>
<dbReference type="InterPro" id="IPR023299">
    <property type="entry name" value="ATPase_P-typ_cyto_dom_N"/>
</dbReference>
<keyword evidence="5" id="KW-0813">Transport</keyword>
<dbReference type="InterPro" id="IPR027256">
    <property type="entry name" value="P-typ_ATPase_IB"/>
</dbReference>
<feature type="domain" description="HMA" evidence="23">
    <location>
        <begin position="80"/>
        <end position="146"/>
    </location>
</feature>
<feature type="domain" description="HMA" evidence="23">
    <location>
        <begin position="13"/>
        <end position="78"/>
    </location>
</feature>
<dbReference type="NCBIfam" id="TIGR01494">
    <property type="entry name" value="ATPase_P-type"/>
    <property type="match status" value="1"/>
</dbReference>
<evidence type="ECO:0000259" key="23">
    <source>
        <dbReference type="PROSITE" id="PS50846"/>
    </source>
</evidence>
<dbReference type="SFLD" id="SFLDG00002">
    <property type="entry name" value="C1.7:_P-type_atpase_like"/>
    <property type="match status" value="1"/>
</dbReference>
<dbReference type="InterPro" id="IPR006121">
    <property type="entry name" value="HMA_dom"/>
</dbReference>
<dbReference type="Pfam" id="PF00403">
    <property type="entry name" value="HMA"/>
    <property type="match status" value="2"/>
</dbReference>
<dbReference type="EC" id="7.2.2.8" evidence="3"/>
<dbReference type="InterPro" id="IPR006122">
    <property type="entry name" value="HMA_Cu_ion-bd"/>
</dbReference>
<dbReference type="PROSITE" id="PS01047">
    <property type="entry name" value="HMA_1"/>
    <property type="match status" value="2"/>
</dbReference>
<protein>
    <recommendedName>
        <fullName evidence="4">Copper-exporting P-type ATPase</fullName>
        <ecNumber evidence="3">7.2.2.8</ecNumber>
    </recommendedName>
    <alternativeName>
        <fullName evidence="19">Copper-exporting P-type ATPase A</fullName>
    </alternativeName>
    <alternativeName>
        <fullName evidence="20">Cu(+)-exporting ATPase</fullName>
    </alternativeName>
</protein>
<accession>A0ABW3ZXS9</accession>
<evidence type="ECO:0000256" key="15">
    <source>
        <dbReference type="ARBA" id="ARBA00022989"/>
    </source>
</evidence>
<feature type="transmembrane region" description="Helical" evidence="22">
    <location>
        <begin position="754"/>
        <end position="771"/>
    </location>
</feature>
<comment type="catalytic activity">
    <reaction evidence="21">
        <text>Cu(+)(in) + ATP + H2O = Cu(+)(out) + ADP + phosphate + H(+)</text>
        <dbReference type="Rhea" id="RHEA:25792"/>
        <dbReference type="ChEBI" id="CHEBI:15377"/>
        <dbReference type="ChEBI" id="CHEBI:15378"/>
        <dbReference type="ChEBI" id="CHEBI:30616"/>
        <dbReference type="ChEBI" id="CHEBI:43474"/>
        <dbReference type="ChEBI" id="CHEBI:49552"/>
        <dbReference type="ChEBI" id="CHEBI:456216"/>
        <dbReference type="EC" id="7.2.2.8"/>
    </reaction>
</comment>
<gene>
    <name evidence="24" type="ORF">ACFQ4A_16420</name>
</gene>
<keyword evidence="18 22" id="KW-0472">Membrane</keyword>
<keyword evidence="13" id="KW-0460">Magnesium</keyword>
<evidence type="ECO:0000256" key="16">
    <source>
        <dbReference type="ARBA" id="ARBA00023008"/>
    </source>
</evidence>
<dbReference type="InterPro" id="IPR059000">
    <property type="entry name" value="ATPase_P-type_domA"/>
</dbReference>
<dbReference type="NCBIfam" id="TIGR01511">
    <property type="entry name" value="ATPase-IB1_Cu"/>
    <property type="match status" value="1"/>
</dbReference>
<keyword evidence="6" id="KW-0597">Phosphoprotein</keyword>
<dbReference type="Proteomes" id="UP001597178">
    <property type="component" value="Unassembled WGS sequence"/>
</dbReference>
<evidence type="ECO:0000256" key="8">
    <source>
        <dbReference type="ARBA" id="ARBA00022723"/>
    </source>
</evidence>
<comment type="subcellular location">
    <subcellularLocation>
        <location evidence="22">Cell membrane</location>
    </subcellularLocation>
    <subcellularLocation>
        <location evidence="1">Endomembrane system</location>
        <topology evidence="1">Multi-pass membrane protein</topology>
    </subcellularLocation>
</comment>
<evidence type="ECO:0000256" key="7">
    <source>
        <dbReference type="ARBA" id="ARBA00022692"/>
    </source>
</evidence>
<organism evidence="24 25">
    <name type="scientific">Lentibacillus salinarum</name>
    <dbReference type="NCBI Taxonomy" id="446820"/>
    <lineage>
        <taxon>Bacteria</taxon>
        <taxon>Bacillati</taxon>
        <taxon>Bacillota</taxon>
        <taxon>Bacilli</taxon>
        <taxon>Bacillales</taxon>
        <taxon>Bacillaceae</taxon>
        <taxon>Lentibacillus</taxon>
    </lineage>
</organism>
<keyword evidence="11" id="KW-0187">Copper transport</keyword>
<evidence type="ECO:0000256" key="21">
    <source>
        <dbReference type="ARBA" id="ARBA00049289"/>
    </source>
</evidence>
<evidence type="ECO:0000256" key="4">
    <source>
        <dbReference type="ARBA" id="ARBA00015102"/>
    </source>
</evidence>
<feature type="transmembrane region" description="Helical" evidence="22">
    <location>
        <begin position="200"/>
        <end position="222"/>
    </location>
</feature>
<comment type="caution">
    <text evidence="24">The sequence shown here is derived from an EMBL/GenBank/DDBJ whole genome shotgun (WGS) entry which is preliminary data.</text>
</comment>
<evidence type="ECO:0000256" key="2">
    <source>
        <dbReference type="ARBA" id="ARBA00006024"/>
    </source>
</evidence>
<evidence type="ECO:0000256" key="13">
    <source>
        <dbReference type="ARBA" id="ARBA00022842"/>
    </source>
</evidence>
<keyword evidence="12 22" id="KW-0067">ATP-binding</keyword>
<dbReference type="Gene3D" id="3.40.1110.10">
    <property type="entry name" value="Calcium-transporting ATPase, cytoplasmic domain N"/>
    <property type="match status" value="2"/>
</dbReference>
<dbReference type="InterPro" id="IPR023298">
    <property type="entry name" value="ATPase_P-typ_TM_dom_sf"/>
</dbReference>
<dbReference type="Pfam" id="PF00702">
    <property type="entry name" value="Hydrolase"/>
    <property type="match status" value="1"/>
</dbReference>
<dbReference type="SFLD" id="SFLDF00027">
    <property type="entry name" value="p-type_atpase"/>
    <property type="match status" value="1"/>
</dbReference>
<dbReference type="InterPro" id="IPR008250">
    <property type="entry name" value="ATPase_P-typ_transduc_dom_A_sf"/>
</dbReference>
<feature type="transmembrane region" description="Helical" evidence="22">
    <location>
        <begin position="169"/>
        <end position="188"/>
    </location>
</feature>
<dbReference type="InterPro" id="IPR017969">
    <property type="entry name" value="Heavy-metal-associated_CS"/>
</dbReference>
<evidence type="ECO:0000313" key="25">
    <source>
        <dbReference type="Proteomes" id="UP001597178"/>
    </source>
</evidence>
<dbReference type="InterPro" id="IPR001757">
    <property type="entry name" value="P_typ_ATPase"/>
</dbReference>
<keyword evidence="16" id="KW-0186">Copper</keyword>
<evidence type="ECO:0000256" key="18">
    <source>
        <dbReference type="ARBA" id="ARBA00023136"/>
    </source>
</evidence>
<dbReference type="SUPFAM" id="SSF81653">
    <property type="entry name" value="Calcium ATPase, transduction domain A"/>
    <property type="match status" value="1"/>
</dbReference>
<dbReference type="InterPro" id="IPR036412">
    <property type="entry name" value="HAD-like_sf"/>
</dbReference>
<keyword evidence="10 22" id="KW-0547">Nucleotide-binding</keyword>
<evidence type="ECO:0000256" key="9">
    <source>
        <dbReference type="ARBA" id="ARBA00022737"/>
    </source>
</evidence>
<dbReference type="Pfam" id="PF00122">
    <property type="entry name" value="E1-E2_ATPase"/>
    <property type="match status" value="1"/>
</dbReference>
<keyword evidence="17" id="KW-0406">Ion transport</keyword>
<evidence type="ECO:0000256" key="20">
    <source>
        <dbReference type="ARBA" id="ARBA00033239"/>
    </source>
</evidence>
<evidence type="ECO:0000256" key="12">
    <source>
        <dbReference type="ARBA" id="ARBA00022840"/>
    </source>
</evidence>
<keyword evidence="8 22" id="KW-0479">Metal-binding</keyword>
<dbReference type="InterPro" id="IPR036163">
    <property type="entry name" value="HMA_dom_sf"/>
</dbReference>
<dbReference type="PRINTS" id="PR00943">
    <property type="entry name" value="CUATPASE"/>
</dbReference>
<dbReference type="InterPro" id="IPR023214">
    <property type="entry name" value="HAD_sf"/>
</dbReference>
<keyword evidence="15 22" id="KW-1133">Transmembrane helix</keyword>
<keyword evidence="22" id="KW-1003">Cell membrane</keyword>
<evidence type="ECO:0000256" key="11">
    <source>
        <dbReference type="ARBA" id="ARBA00022796"/>
    </source>
</evidence>
<dbReference type="InterPro" id="IPR018303">
    <property type="entry name" value="ATPase_P-typ_P_site"/>
</dbReference>
<evidence type="ECO:0000256" key="6">
    <source>
        <dbReference type="ARBA" id="ARBA00022553"/>
    </source>
</evidence>
<reference evidence="25" key="1">
    <citation type="journal article" date="2019" name="Int. J. Syst. Evol. Microbiol.">
        <title>The Global Catalogue of Microorganisms (GCM) 10K type strain sequencing project: providing services to taxonomists for standard genome sequencing and annotation.</title>
        <authorList>
            <consortium name="The Broad Institute Genomics Platform"/>
            <consortium name="The Broad Institute Genome Sequencing Center for Infectious Disease"/>
            <person name="Wu L."/>
            <person name="Ma J."/>
        </authorList>
    </citation>
    <scope>NUCLEOTIDE SEQUENCE [LARGE SCALE GENOMIC DNA]</scope>
    <source>
        <strain evidence="25">CCUG 54822</strain>
    </source>
</reference>
<dbReference type="Gene3D" id="2.70.150.10">
    <property type="entry name" value="Calcium-transporting ATPase, cytoplasmic transduction domain A"/>
    <property type="match status" value="1"/>
</dbReference>
<evidence type="ECO:0000256" key="5">
    <source>
        <dbReference type="ARBA" id="ARBA00022448"/>
    </source>
</evidence>
<evidence type="ECO:0000256" key="19">
    <source>
        <dbReference type="ARBA" id="ARBA00029719"/>
    </source>
</evidence>
<evidence type="ECO:0000256" key="3">
    <source>
        <dbReference type="ARBA" id="ARBA00012517"/>
    </source>
</evidence>
<dbReference type="Gene3D" id="3.40.50.1000">
    <property type="entry name" value="HAD superfamily/HAD-like"/>
    <property type="match status" value="1"/>
</dbReference>
<evidence type="ECO:0000313" key="24">
    <source>
        <dbReference type="EMBL" id="MFD1363232.1"/>
    </source>
</evidence>
<comment type="similarity">
    <text evidence="2 22">Belongs to the cation transport ATPase (P-type) (TC 3.A.3) family. Type IB subfamily.</text>
</comment>
<name>A0ABW3ZXS9_9BACI</name>
<evidence type="ECO:0000256" key="22">
    <source>
        <dbReference type="RuleBase" id="RU362081"/>
    </source>
</evidence>
<dbReference type="EMBL" id="JBHTNH010000029">
    <property type="protein sequence ID" value="MFD1363232.1"/>
    <property type="molecule type" value="Genomic_DNA"/>
</dbReference>
<feature type="transmembrane region" description="Helical" evidence="22">
    <location>
        <begin position="264"/>
        <end position="282"/>
    </location>
</feature>
<proteinExistence type="inferred from homology"/>